<dbReference type="InterPro" id="IPR013087">
    <property type="entry name" value="Znf_C2H2_type"/>
</dbReference>
<dbReference type="GO" id="GO:0008270">
    <property type="term" value="F:zinc ion binding"/>
    <property type="evidence" value="ECO:0007669"/>
    <property type="project" value="UniProtKB-KW"/>
</dbReference>
<protein>
    <recommendedName>
        <fullName evidence="2">C2H2-type domain-containing protein</fullName>
    </recommendedName>
</protein>
<dbReference type="OrthoDB" id="10266249at2759"/>
<keyword evidence="1" id="KW-0863">Zinc-finger</keyword>
<dbReference type="GO" id="GO:0003690">
    <property type="term" value="F:double-stranded DNA binding"/>
    <property type="evidence" value="ECO:0007669"/>
    <property type="project" value="TreeGrafter"/>
</dbReference>
<dbReference type="Gene3D" id="1.10.10.2030">
    <property type="entry name" value="DNA/RNA-binding protein Kin17, conserved domain"/>
    <property type="match status" value="1"/>
</dbReference>
<keyword evidence="1" id="KW-0479">Metal-binding</keyword>
<gene>
    <name evidence="3" type="ORF">C6P45_004754</name>
</gene>
<dbReference type="EMBL" id="PUHR01000007">
    <property type="protein sequence ID" value="KAG0671879.1"/>
    <property type="molecule type" value="Genomic_DNA"/>
</dbReference>
<dbReference type="SMART" id="SM00451">
    <property type="entry name" value="ZnF_U1"/>
    <property type="match status" value="1"/>
</dbReference>
<sequence>MSDYSSAKFLSKQMKARGLQKLRLYCQVCQKQCRDDNGFRSHIKSPSHLRKISEVTTDDIDKYSAQFESDFLTHLRVNHGEKPIGANKVYNEFIQDKDHIHMNATEFTSLNKFIQHLSKGGKIKIRNMEDFEGRNEIDMTSLMISYVDKSGNNSLQKEQLQDIEKQEKATQQVKNFLLQRQIEAGLAASKEEELNNIGDNDYEPEPLHVIEPGQNITIDIKQSKKLSKIHKKSKKNKTKNLFA</sequence>
<reference evidence="3 4" key="1">
    <citation type="submission" date="2020-11" db="EMBL/GenBank/DDBJ databases">
        <title>Kefir isolates.</title>
        <authorList>
            <person name="Marcisauskas S."/>
            <person name="Kim Y."/>
            <person name="Blasche S."/>
        </authorList>
    </citation>
    <scope>NUCLEOTIDE SEQUENCE [LARGE SCALE GENOMIC DNA]</scope>
    <source>
        <strain evidence="3 4">OG2</strain>
    </source>
</reference>
<dbReference type="InterPro" id="IPR037321">
    <property type="entry name" value="KIN17-like"/>
</dbReference>
<dbReference type="PANTHER" id="PTHR12805:SF0">
    <property type="entry name" value="DNA_RNA-BINDING PROTEIN KIN17"/>
    <property type="match status" value="1"/>
</dbReference>
<dbReference type="AlphaFoldDB" id="A0A9P7BC80"/>
<name>A0A9P7BC80_MAUEX</name>
<dbReference type="PANTHER" id="PTHR12805">
    <property type="entry name" value="KIN17 KIN, ANTIGENIC DETERMINANT OF RECA PROTEIN HOMOLOG"/>
    <property type="match status" value="1"/>
</dbReference>
<dbReference type="InterPro" id="IPR036236">
    <property type="entry name" value="Znf_C2H2_sf"/>
</dbReference>
<dbReference type="SUPFAM" id="SSF57667">
    <property type="entry name" value="beta-beta-alpha zinc fingers"/>
    <property type="match status" value="1"/>
</dbReference>
<organism evidence="3 4">
    <name type="scientific">Maudiozyma exigua</name>
    <name type="common">Yeast</name>
    <name type="synonym">Kazachstania exigua</name>
    <dbReference type="NCBI Taxonomy" id="34358"/>
    <lineage>
        <taxon>Eukaryota</taxon>
        <taxon>Fungi</taxon>
        <taxon>Dikarya</taxon>
        <taxon>Ascomycota</taxon>
        <taxon>Saccharomycotina</taxon>
        <taxon>Saccharomycetes</taxon>
        <taxon>Saccharomycetales</taxon>
        <taxon>Saccharomycetaceae</taxon>
        <taxon>Maudiozyma</taxon>
    </lineage>
</organism>
<feature type="domain" description="C2H2-type" evidence="2">
    <location>
        <begin position="26"/>
        <end position="48"/>
    </location>
</feature>
<dbReference type="GO" id="GO:0005634">
    <property type="term" value="C:nucleus"/>
    <property type="evidence" value="ECO:0007669"/>
    <property type="project" value="TreeGrafter"/>
</dbReference>
<accession>A0A9P7BC80</accession>
<dbReference type="InterPro" id="IPR056767">
    <property type="entry name" value="C2H2-Znf_KIN17"/>
</dbReference>
<dbReference type="InterPro" id="IPR019447">
    <property type="entry name" value="DNA/RNA-bd_Kin17_WH-like_dom"/>
</dbReference>
<dbReference type="GO" id="GO:0006260">
    <property type="term" value="P:DNA replication"/>
    <property type="evidence" value="ECO:0007669"/>
    <property type="project" value="TreeGrafter"/>
</dbReference>
<comment type="caution">
    <text evidence="3">The sequence shown here is derived from an EMBL/GenBank/DDBJ whole genome shotgun (WGS) entry which is preliminary data.</text>
</comment>
<dbReference type="PROSITE" id="PS00028">
    <property type="entry name" value="ZINC_FINGER_C2H2_1"/>
    <property type="match status" value="1"/>
</dbReference>
<dbReference type="Proteomes" id="UP000750334">
    <property type="component" value="Unassembled WGS sequence"/>
</dbReference>
<dbReference type="Pfam" id="PF25095">
    <property type="entry name" value="C2H2-zf_KIN17"/>
    <property type="match status" value="1"/>
</dbReference>
<dbReference type="GO" id="GO:0006974">
    <property type="term" value="P:DNA damage response"/>
    <property type="evidence" value="ECO:0007669"/>
    <property type="project" value="TreeGrafter"/>
</dbReference>
<dbReference type="InterPro" id="IPR038254">
    <property type="entry name" value="KIN17_WH-like_sf"/>
</dbReference>
<evidence type="ECO:0000313" key="4">
    <source>
        <dbReference type="Proteomes" id="UP000750334"/>
    </source>
</evidence>
<evidence type="ECO:0000256" key="1">
    <source>
        <dbReference type="ARBA" id="ARBA00022771"/>
    </source>
</evidence>
<proteinExistence type="predicted"/>
<keyword evidence="1" id="KW-0862">Zinc</keyword>
<keyword evidence="4" id="KW-1185">Reference proteome</keyword>
<dbReference type="InterPro" id="IPR003604">
    <property type="entry name" value="Matrin/U1-like-C_Znf_C2H2"/>
</dbReference>
<evidence type="ECO:0000259" key="2">
    <source>
        <dbReference type="PROSITE" id="PS00028"/>
    </source>
</evidence>
<dbReference type="SMART" id="SM01253">
    <property type="entry name" value="Kin17_mid"/>
    <property type="match status" value="1"/>
</dbReference>
<dbReference type="Pfam" id="PF10357">
    <property type="entry name" value="WH_KIN17"/>
    <property type="match status" value="1"/>
</dbReference>
<evidence type="ECO:0000313" key="3">
    <source>
        <dbReference type="EMBL" id="KAG0671879.1"/>
    </source>
</evidence>